<dbReference type="EMBL" id="CP036339">
    <property type="protein sequence ID" value="QDT73467.1"/>
    <property type="molecule type" value="Genomic_DNA"/>
</dbReference>
<dbReference type="KEGG" id="llh:I41_26560"/>
<proteinExistence type="predicted"/>
<gene>
    <name evidence="1" type="ORF">I41_26560</name>
</gene>
<evidence type="ECO:0000313" key="2">
    <source>
        <dbReference type="Proteomes" id="UP000317909"/>
    </source>
</evidence>
<keyword evidence="2" id="KW-1185">Reference proteome</keyword>
<name>A0A517TYL9_9BACT</name>
<sequence>MKMDVLRCKTPELVHEEVWTHIHAYNLIRTIMEQAAMMHGIDPRSVSFKGAPQTLEAYQPLIDFQGGRGESFRDALYRRLLDAVAIHRVADRPDRFEPRKRKCPPVKFDQMMKPRWVLKCEMAKRVAV</sequence>
<accession>A0A517TYL9</accession>
<evidence type="ECO:0008006" key="3">
    <source>
        <dbReference type="Google" id="ProtNLM"/>
    </source>
</evidence>
<organism evidence="1 2">
    <name type="scientific">Lacipirellula limnantheis</name>
    <dbReference type="NCBI Taxonomy" id="2528024"/>
    <lineage>
        <taxon>Bacteria</taxon>
        <taxon>Pseudomonadati</taxon>
        <taxon>Planctomycetota</taxon>
        <taxon>Planctomycetia</taxon>
        <taxon>Pirellulales</taxon>
        <taxon>Lacipirellulaceae</taxon>
        <taxon>Lacipirellula</taxon>
    </lineage>
</organism>
<dbReference type="Proteomes" id="UP000317909">
    <property type="component" value="Chromosome"/>
</dbReference>
<reference evidence="1 2" key="1">
    <citation type="submission" date="2019-02" db="EMBL/GenBank/DDBJ databases">
        <title>Deep-cultivation of Planctomycetes and their phenomic and genomic characterization uncovers novel biology.</title>
        <authorList>
            <person name="Wiegand S."/>
            <person name="Jogler M."/>
            <person name="Boedeker C."/>
            <person name="Pinto D."/>
            <person name="Vollmers J."/>
            <person name="Rivas-Marin E."/>
            <person name="Kohn T."/>
            <person name="Peeters S.H."/>
            <person name="Heuer A."/>
            <person name="Rast P."/>
            <person name="Oberbeckmann S."/>
            <person name="Bunk B."/>
            <person name="Jeske O."/>
            <person name="Meyerdierks A."/>
            <person name="Storesund J.E."/>
            <person name="Kallscheuer N."/>
            <person name="Luecker S."/>
            <person name="Lage O.M."/>
            <person name="Pohl T."/>
            <person name="Merkel B.J."/>
            <person name="Hornburger P."/>
            <person name="Mueller R.-W."/>
            <person name="Bruemmer F."/>
            <person name="Labrenz M."/>
            <person name="Spormann A.M."/>
            <person name="Op den Camp H."/>
            <person name="Overmann J."/>
            <person name="Amann R."/>
            <person name="Jetten M.S.M."/>
            <person name="Mascher T."/>
            <person name="Medema M.H."/>
            <person name="Devos D.P."/>
            <person name="Kaster A.-K."/>
            <person name="Ovreas L."/>
            <person name="Rohde M."/>
            <person name="Galperin M.Y."/>
            <person name="Jogler C."/>
        </authorList>
    </citation>
    <scope>NUCLEOTIDE SEQUENCE [LARGE SCALE GENOMIC DNA]</scope>
    <source>
        <strain evidence="1 2">I41</strain>
    </source>
</reference>
<protein>
    <recommendedName>
        <fullName evidence="3">Transposase DDE domain-containing protein</fullName>
    </recommendedName>
</protein>
<evidence type="ECO:0000313" key="1">
    <source>
        <dbReference type="EMBL" id="QDT73467.1"/>
    </source>
</evidence>
<dbReference type="AlphaFoldDB" id="A0A517TYL9"/>